<name>H0QWL2_9ACTN</name>
<dbReference type="eggNOG" id="COG4319">
    <property type="taxonomic scope" value="Bacteria"/>
</dbReference>
<proteinExistence type="predicted"/>
<dbReference type="Proteomes" id="UP000035034">
    <property type="component" value="Unassembled WGS sequence"/>
</dbReference>
<dbReference type="Gene3D" id="3.10.450.50">
    <property type="match status" value="1"/>
</dbReference>
<evidence type="ECO:0000259" key="1">
    <source>
        <dbReference type="Pfam" id="PF12680"/>
    </source>
</evidence>
<accession>H0QWL2</accession>
<dbReference type="AlphaFoldDB" id="H0QWL2"/>
<gene>
    <name evidence="2" type="ORF">GOEFS_021_00400</name>
</gene>
<evidence type="ECO:0000313" key="2">
    <source>
        <dbReference type="EMBL" id="GAB17213.1"/>
    </source>
</evidence>
<evidence type="ECO:0000313" key="3">
    <source>
        <dbReference type="Proteomes" id="UP000035034"/>
    </source>
</evidence>
<reference evidence="2 3" key="1">
    <citation type="submission" date="2011-12" db="EMBL/GenBank/DDBJ databases">
        <title>Whole genome shotgun sequence of Gordonia effusa NBRC 100432.</title>
        <authorList>
            <person name="Yoshida I."/>
            <person name="Takarada H."/>
            <person name="Hosoyama A."/>
            <person name="Tsuchikane K."/>
            <person name="Katsumata H."/>
            <person name="Yamazaki S."/>
            <person name="Fujita N."/>
        </authorList>
    </citation>
    <scope>NUCLEOTIDE SEQUENCE [LARGE SCALE GENOMIC DNA]</scope>
    <source>
        <strain evidence="2 3">NBRC 100432</strain>
    </source>
</reference>
<organism evidence="2 3">
    <name type="scientific">Gordonia effusa NBRC 100432</name>
    <dbReference type="NCBI Taxonomy" id="1077974"/>
    <lineage>
        <taxon>Bacteria</taxon>
        <taxon>Bacillati</taxon>
        <taxon>Actinomycetota</taxon>
        <taxon>Actinomycetes</taxon>
        <taxon>Mycobacteriales</taxon>
        <taxon>Gordoniaceae</taxon>
        <taxon>Gordonia</taxon>
    </lineage>
</organism>
<dbReference type="SUPFAM" id="SSF54427">
    <property type="entry name" value="NTF2-like"/>
    <property type="match status" value="1"/>
</dbReference>
<dbReference type="EMBL" id="BAEH01000021">
    <property type="protein sequence ID" value="GAB17213.1"/>
    <property type="molecule type" value="Genomic_DNA"/>
</dbReference>
<dbReference type="OrthoDB" id="5735022at2"/>
<dbReference type="STRING" id="1077974.GOEFS_021_00400"/>
<protein>
    <recommendedName>
        <fullName evidence="1">SnoaL-like domain-containing protein</fullName>
    </recommendedName>
</protein>
<dbReference type="Pfam" id="PF12680">
    <property type="entry name" value="SnoaL_2"/>
    <property type="match status" value="1"/>
</dbReference>
<sequence length="271" mass="28764">MTTPADRSALLATALRSPQATAAHDRAAWLDLFTDDGTVIDPVGSRPHQGREALGKFYDTFIGPRNIVFSSDSDVVSDGSVYRDVTLSVQLSTSVTIDVPTILRYDIVGVHGAMHVSRLRAYWEMRPMIGALGRSGLAALPVAAALSGAMLRNQGVVGAAGFLTAFRRPGHDAVEALRTIVTAASVADHEPVRNIIGPSTPVTLNGRKLIFTAELVVALDNAHGRKFIAAGTTVAAVLDHDAWAGFIFAEFTHSTPTSLAIVTEPRRTPTS</sequence>
<keyword evidence="3" id="KW-1185">Reference proteome</keyword>
<comment type="caution">
    <text evidence="2">The sequence shown here is derived from an EMBL/GenBank/DDBJ whole genome shotgun (WGS) entry which is preliminary data.</text>
</comment>
<dbReference type="RefSeq" id="WP_007316551.1">
    <property type="nucleotide sequence ID" value="NZ_BAEH01000021.1"/>
</dbReference>
<feature type="domain" description="SnoaL-like" evidence="1">
    <location>
        <begin position="19"/>
        <end position="89"/>
    </location>
</feature>
<dbReference type="InterPro" id="IPR037401">
    <property type="entry name" value="SnoaL-like"/>
</dbReference>
<dbReference type="InterPro" id="IPR032710">
    <property type="entry name" value="NTF2-like_dom_sf"/>
</dbReference>